<accession>B1T6U0</accession>
<evidence type="ECO:0000313" key="2">
    <source>
        <dbReference type="Proteomes" id="UP000004814"/>
    </source>
</evidence>
<protein>
    <submittedName>
        <fullName evidence="1">Uncharacterized protein</fullName>
    </submittedName>
</protein>
<name>B1T6U0_9BURK</name>
<dbReference type="EMBL" id="ABLK01000111">
    <property type="protein sequence ID" value="EDT40733.1"/>
    <property type="molecule type" value="Genomic_DNA"/>
</dbReference>
<dbReference type="AlphaFoldDB" id="B1T6U0"/>
<reference evidence="1 2" key="1">
    <citation type="submission" date="2008-03" db="EMBL/GenBank/DDBJ databases">
        <title>Sequencing of the draft genome and assembly of Burkholderia ambifaria MEX-5.</title>
        <authorList>
            <consortium name="US DOE Joint Genome Institute (JGI-PGF)"/>
            <person name="Copeland A."/>
            <person name="Lucas S."/>
            <person name="Lapidus A."/>
            <person name="Glavina del Rio T."/>
            <person name="Dalin E."/>
            <person name="Tice H."/>
            <person name="Bruce D."/>
            <person name="Goodwin L."/>
            <person name="Pitluck S."/>
            <person name="Larimer F."/>
            <person name="Land M.L."/>
            <person name="Hauser L."/>
            <person name="Tiedje J."/>
            <person name="Richardson P."/>
        </authorList>
    </citation>
    <scope>NUCLEOTIDE SEQUENCE [LARGE SCALE GENOMIC DNA]</scope>
    <source>
        <strain evidence="1 2">MEX-5</strain>
    </source>
</reference>
<gene>
    <name evidence="1" type="ORF">BamMEX5DRAFT_3506</name>
</gene>
<sequence length="79" mass="8872">MNIFEKLMAGEPSRFETALSRRSGSGGLDAVIRRLKEAESAAAEQSTHYENPQERASMQRYVDAISCARVELERLREAV</sequence>
<organism evidence="1 2">
    <name type="scientific">Burkholderia ambifaria MEX-5</name>
    <dbReference type="NCBI Taxonomy" id="396597"/>
    <lineage>
        <taxon>Bacteria</taxon>
        <taxon>Pseudomonadati</taxon>
        <taxon>Pseudomonadota</taxon>
        <taxon>Betaproteobacteria</taxon>
        <taxon>Burkholderiales</taxon>
        <taxon>Burkholderiaceae</taxon>
        <taxon>Burkholderia</taxon>
        <taxon>Burkholderia cepacia complex</taxon>
    </lineage>
</organism>
<evidence type="ECO:0000313" key="1">
    <source>
        <dbReference type="EMBL" id="EDT40733.1"/>
    </source>
</evidence>
<dbReference type="Proteomes" id="UP000004814">
    <property type="component" value="Unassembled WGS sequence"/>
</dbReference>
<dbReference type="PATRIC" id="fig|396597.7.peg.4474"/>
<proteinExistence type="predicted"/>
<comment type="caution">
    <text evidence="1">The sequence shown here is derived from an EMBL/GenBank/DDBJ whole genome shotgun (WGS) entry which is preliminary data.</text>
</comment>
<dbReference type="RefSeq" id="WP_006759377.1">
    <property type="nucleotide sequence ID" value="NZ_ABLK01000111.1"/>
</dbReference>